<evidence type="ECO:0000259" key="8">
    <source>
        <dbReference type="Pfam" id="PF00082"/>
    </source>
</evidence>
<keyword evidence="2 5" id="KW-0645">Protease</keyword>
<feature type="domain" description="Peptidase S8/S53" evidence="8">
    <location>
        <begin position="214"/>
        <end position="500"/>
    </location>
</feature>
<dbReference type="Pfam" id="PF00082">
    <property type="entry name" value="Peptidase_S8"/>
    <property type="match status" value="1"/>
</dbReference>
<feature type="active site" description="Charge relay system" evidence="5">
    <location>
        <position position="448"/>
    </location>
</feature>
<dbReference type="InterPro" id="IPR033857">
    <property type="entry name" value="Bacillopeptidase_F"/>
</dbReference>
<dbReference type="Gene3D" id="2.60.40.10">
    <property type="entry name" value="Immunoglobulins"/>
    <property type="match status" value="2"/>
</dbReference>
<dbReference type="Gene3D" id="2.60.40.1120">
    <property type="entry name" value="Carboxypeptidase-like, regulatory domain"/>
    <property type="match status" value="2"/>
</dbReference>
<dbReference type="InterPro" id="IPR013320">
    <property type="entry name" value="ConA-like_dom_sf"/>
</dbReference>
<feature type="region of interest" description="Disordered" evidence="6">
    <location>
        <begin position="1128"/>
        <end position="1147"/>
    </location>
</feature>
<keyword evidence="4 5" id="KW-0720">Serine protease</keyword>
<feature type="domain" description="Inhibitor I9" evidence="9">
    <location>
        <begin position="67"/>
        <end position="175"/>
    </location>
</feature>
<dbReference type="InterPro" id="IPR010259">
    <property type="entry name" value="S8pro/Inhibitor_I9"/>
</dbReference>
<keyword evidence="11" id="KW-1185">Reference proteome</keyword>
<feature type="signal peptide" evidence="7">
    <location>
        <begin position="1"/>
        <end position="30"/>
    </location>
</feature>
<dbReference type="PROSITE" id="PS00138">
    <property type="entry name" value="SUBTILASE_SER"/>
    <property type="match status" value="1"/>
</dbReference>
<dbReference type="InterPro" id="IPR013783">
    <property type="entry name" value="Ig-like_fold"/>
</dbReference>
<dbReference type="Proteomes" id="UP001595843">
    <property type="component" value="Unassembled WGS sequence"/>
</dbReference>
<evidence type="ECO:0000256" key="3">
    <source>
        <dbReference type="ARBA" id="ARBA00022801"/>
    </source>
</evidence>
<name>A0ABV8JH11_9BACL</name>
<dbReference type="Pfam" id="PF20773">
    <property type="entry name" value="InhA-like_MAM"/>
    <property type="match status" value="1"/>
</dbReference>
<dbReference type="Pfam" id="PF09136">
    <property type="entry name" value="Glucodextran_B"/>
    <property type="match status" value="2"/>
</dbReference>
<dbReference type="RefSeq" id="WP_380705659.1">
    <property type="nucleotide sequence ID" value="NZ_JBHSAP010000018.1"/>
</dbReference>
<dbReference type="NCBIfam" id="NF038128">
    <property type="entry name" value="choice_anch_J"/>
    <property type="match status" value="1"/>
</dbReference>
<dbReference type="PRINTS" id="PR00723">
    <property type="entry name" value="SUBTILISIN"/>
</dbReference>
<feature type="chain" id="PRO_5046241541" evidence="7">
    <location>
        <begin position="31"/>
        <end position="1440"/>
    </location>
</feature>
<dbReference type="PIRSF" id="PIRSF015477">
    <property type="entry name" value="Bpr"/>
    <property type="match status" value="1"/>
</dbReference>
<dbReference type="Gene3D" id="2.60.120.200">
    <property type="match status" value="1"/>
</dbReference>
<dbReference type="InterPro" id="IPR000209">
    <property type="entry name" value="Peptidase_S8/S53_dom"/>
</dbReference>
<dbReference type="PROSITE" id="PS51892">
    <property type="entry name" value="SUBTILASE"/>
    <property type="match status" value="1"/>
</dbReference>
<evidence type="ECO:0000256" key="4">
    <source>
        <dbReference type="ARBA" id="ARBA00022825"/>
    </source>
</evidence>
<comment type="similarity">
    <text evidence="1 5">Belongs to the peptidase S8 family.</text>
</comment>
<dbReference type="InterPro" id="IPR036852">
    <property type="entry name" value="Peptidase_S8/S53_dom_sf"/>
</dbReference>
<dbReference type="InterPro" id="IPR012103">
    <property type="entry name" value="Pept_S8A_Bpr"/>
</dbReference>
<proteinExistence type="inferred from homology"/>
<dbReference type="InterPro" id="IPR008969">
    <property type="entry name" value="CarboxyPept-like_regulatory"/>
</dbReference>
<feature type="active site" description="Charge relay system" evidence="5">
    <location>
        <position position="223"/>
    </location>
</feature>
<reference evidence="11" key="1">
    <citation type="journal article" date="2019" name="Int. J. Syst. Evol. Microbiol.">
        <title>The Global Catalogue of Microorganisms (GCM) 10K type strain sequencing project: providing services to taxonomists for standard genome sequencing and annotation.</title>
        <authorList>
            <consortium name="The Broad Institute Genomics Platform"/>
            <consortium name="The Broad Institute Genome Sequencing Center for Infectious Disease"/>
            <person name="Wu L."/>
            <person name="Ma J."/>
        </authorList>
    </citation>
    <scope>NUCLEOTIDE SEQUENCE [LARGE SCALE GENOMIC DNA]</scope>
    <source>
        <strain evidence="11">IBRC-M 10813</strain>
    </source>
</reference>
<feature type="region of interest" description="Disordered" evidence="6">
    <location>
        <begin position="798"/>
        <end position="830"/>
    </location>
</feature>
<keyword evidence="3 5" id="KW-0378">Hydrolase</keyword>
<dbReference type="PANTHER" id="PTHR43399:SF4">
    <property type="entry name" value="CELL WALL-ASSOCIATED PROTEASE"/>
    <property type="match status" value="1"/>
</dbReference>
<dbReference type="SUPFAM" id="SSF49899">
    <property type="entry name" value="Concanavalin A-like lectins/glucanases"/>
    <property type="match status" value="1"/>
</dbReference>
<feature type="active site" description="Charge relay system" evidence="5">
    <location>
        <position position="270"/>
    </location>
</feature>
<dbReference type="SUPFAM" id="SSF52743">
    <property type="entry name" value="Subtilisin-like"/>
    <property type="match status" value="1"/>
</dbReference>
<dbReference type="CDD" id="cd07481">
    <property type="entry name" value="Peptidases_S8_BacillopeptidaseF-like"/>
    <property type="match status" value="1"/>
</dbReference>
<dbReference type="InterPro" id="IPR023828">
    <property type="entry name" value="Peptidase_S8_Ser-AS"/>
</dbReference>
<evidence type="ECO:0000256" key="7">
    <source>
        <dbReference type="SAM" id="SignalP"/>
    </source>
</evidence>
<comment type="caution">
    <text evidence="10">The sequence shown here is derived from an EMBL/GenBank/DDBJ whole genome shotgun (WGS) entry which is preliminary data.</text>
</comment>
<evidence type="ECO:0000259" key="9">
    <source>
        <dbReference type="Pfam" id="PF05922"/>
    </source>
</evidence>
<keyword evidence="7" id="KW-0732">Signal</keyword>
<gene>
    <name evidence="10" type="ORF">ACFOUO_13550</name>
</gene>
<dbReference type="PANTHER" id="PTHR43399">
    <property type="entry name" value="SUBTILISIN-RELATED"/>
    <property type="match status" value="1"/>
</dbReference>
<sequence length="1440" mass="155937">MNKKVGFAPFIWTLCALLLLMGLLPQATLATEGKESISFKETKEQPAKEKISKKLKQQFDRKKTVTFLIKMKAQANTEKAAKKAAGQAKKQKQTAARSELMKRSAVVSTLRATASETQTGLKEFLKKEKKAGRVKTYQSFYIVNAMAITGTEATMEKVAAFPEVEKVLPNETRHLIGLDGKKTGSKTKKAGTQAIEWNIEQIGAPQVWEMGIDGAGTVVANIDTGVQWDHPSLKEQYRGFNPAEPDQPNHEYNWFDAVSDRNTPYDDLAHGTHTMGTMVGREPDGSNQIGVAPGAKWIAVKAFSAGGGSDVDLLEAGEWILAPKDAAGNPHPEKAPDVVNNSWGGGSGLDEWYRPMVTSWRAADIFPEFSAGNIRAGTPGGPGSVASPANYPESFATGATDIDKRLASFSLQGPSPYDETKPEVSAPGVNVRSAVPGGAYEGGWNGTSMSGPHVSAVVALLKQANASLTVNDIEEILTNTADPLTDDTFPQAPNNGYGHGLVNAYQAVSSVQSGLGQVRGQVLKEGQDEEEPTFEHRAPSETFAGMDLPLTVQVQDNISVTEVKLEYRAAENEDWQSVDAARTAGNYKNGTYQAVLRGDAIQTPELRYRWKMKDYGGHEVISDTYQVTVKPGITVGYKQDFESEPDGWASSGTLNSWEWGKPASGPQQAASGEKAYATNLSGNYENRSNMTLRMPPIDLSEGSSFLKFKHWYELERNYDYGHVLVSTDQKTWTQLARYNDTSNSWQDAVIDLSAYAGKRIYLAFNVTTDSSIVKAGWYLDDIVLTDQAETAAAKDAAKSLESKTLSTPAKGKKAVKPETMKPSSSNNLMAPTAPLVKNQPKASPNTLPLSAQVSVLESGRSVTTNPADGSYVMKHPAGEFTLRAETYGFRSEDQRVTIERDGLTRADFTLEPIPQGTVSGTVTNQRTGEPVAGATLHLVEDAAIPPVRTDENGHFEIKAFEGTYTLKVSAPHYYGQEASITIEGNDTVSKNLQLKPFIGYPGEIGYDDGSAENARAFHDAGNAWAVKMSLEKGKEKALVTGGLFRFWNTEWPVPGGTEFKVAVYDAKGPEGSPGKKLAGPYEATALRNGEWTVVDLADKGIFVDGDFYMVYIQTKPNPNAPGLATDENGSKADRSWQMAGGTWSPTPASEGNYMIRARVSYEVDTPVITAPTDGVYTNQSKVTVKGQAAPATQVKIQSDGKEIASVPAQDDGSFSAEVTLSEGRNTLTATASTDKGTTDPSAPVTVILDQIKPVLTITKPTNGMKTNREAVTVKGKATDEHLDWVKVNGVKASVSPNGSYSLRMLLEEGENRITVTTSDKAGNQKQKRTTIHAKFNAPAISDLKPNKDKWLKTGQSVKIELNSEAGLKGSYIIRMPLVNPTSVTEFPLQETSDGHYVGYYTATKNLKNIRGAEIEVILRDDYGNVSTKRAKGKLYINTKK</sequence>
<evidence type="ECO:0000256" key="1">
    <source>
        <dbReference type="ARBA" id="ARBA00011073"/>
    </source>
</evidence>
<evidence type="ECO:0000256" key="2">
    <source>
        <dbReference type="ARBA" id="ARBA00022670"/>
    </source>
</evidence>
<dbReference type="InterPro" id="IPR015500">
    <property type="entry name" value="Peptidase_S8_subtilisin-rel"/>
</dbReference>
<evidence type="ECO:0000256" key="6">
    <source>
        <dbReference type="SAM" id="MobiDB-lite"/>
    </source>
</evidence>
<dbReference type="Pfam" id="PF13620">
    <property type="entry name" value="CarboxypepD_reg"/>
    <property type="match status" value="1"/>
</dbReference>
<evidence type="ECO:0000256" key="5">
    <source>
        <dbReference type="PROSITE-ProRule" id="PRU01240"/>
    </source>
</evidence>
<dbReference type="InterPro" id="IPR051048">
    <property type="entry name" value="Peptidase_S8/S53_subtilisin"/>
</dbReference>
<dbReference type="Gene3D" id="3.40.50.200">
    <property type="entry name" value="Peptidase S8/S53 domain"/>
    <property type="match status" value="1"/>
</dbReference>
<organism evidence="10 11">
    <name type="scientific">Salinithrix halophila</name>
    <dbReference type="NCBI Taxonomy" id="1485204"/>
    <lineage>
        <taxon>Bacteria</taxon>
        <taxon>Bacillati</taxon>
        <taxon>Bacillota</taxon>
        <taxon>Bacilli</taxon>
        <taxon>Bacillales</taxon>
        <taxon>Thermoactinomycetaceae</taxon>
        <taxon>Salinithrix</taxon>
    </lineage>
</organism>
<dbReference type="Pfam" id="PF05922">
    <property type="entry name" value="Inhibitor_I9"/>
    <property type="match status" value="1"/>
</dbReference>
<dbReference type="SUPFAM" id="SSF49464">
    <property type="entry name" value="Carboxypeptidase regulatory domain-like"/>
    <property type="match status" value="2"/>
</dbReference>
<protein>
    <submittedName>
        <fullName evidence="10">S8 family serine peptidase</fullName>
    </submittedName>
</protein>
<evidence type="ECO:0000313" key="10">
    <source>
        <dbReference type="EMBL" id="MFC4077823.1"/>
    </source>
</evidence>
<dbReference type="EMBL" id="JBHSAP010000018">
    <property type="protein sequence ID" value="MFC4077823.1"/>
    <property type="molecule type" value="Genomic_DNA"/>
</dbReference>
<evidence type="ECO:0000313" key="11">
    <source>
        <dbReference type="Proteomes" id="UP001595843"/>
    </source>
</evidence>
<accession>A0ABV8JH11</accession>